<dbReference type="SFLD" id="SFLDS00019">
    <property type="entry name" value="Glutathione_Transferase_(cytos"/>
    <property type="match status" value="1"/>
</dbReference>
<protein>
    <submittedName>
        <fullName evidence="2">Glutathione S-transferase family protein</fullName>
    </submittedName>
</protein>
<organism evidence="2 3">
    <name type="scientific">Photobacterium alginatilyticum</name>
    <dbReference type="NCBI Taxonomy" id="1775171"/>
    <lineage>
        <taxon>Bacteria</taxon>
        <taxon>Pseudomonadati</taxon>
        <taxon>Pseudomonadota</taxon>
        <taxon>Gammaproteobacteria</taxon>
        <taxon>Vibrionales</taxon>
        <taxon>Vibrionaceae</taxon>
        <taxon>Photobacterium</taxon>
    </lineage>
</organism>
<dbReference type="InterPro" id="IPR036249">
    <property type="entry name" value="Thioredoxin-like_sf"/>
</dbReference>
<proteinExistence type="predicted"/>
<dbReference type="PANTHER" id="PTHR42673:SF4">
    <property type="entry name" value="MALEYLACETOACETATE ISOMERASE"/>
    <property type="match status" value="1"/>
</dbReference>
<dbReference type="Gene3D" id="3.40.30.10">
    <property type="entry name" value="Glutaredoxin"/>
    <property type="match status" value="1"/>
</dbReference>
<dbReference type="EMBL" id="RSEJ01000007">
    <property type="protein sequence ID" value="NBI52654.1"/>
    <property type="molecule type" value="Genomic_DNA"/>
</dbReference>
<dbReference type="PANTHER" id="PTHR42673">
    <property type="entry name" value="MALEYLACETOACETATE ISOMERASE"/>
    <property type="match status" value="1"/>
</dbReference>
<comment type="caution">
    <text evidence="2">The sequence shown here is derived from an EMBL/GenBank/DDBJ whole genome shotgun (WGS) entry which is preliminary data.</text>
</comment>
<dbReference type="CDD" id="cd03194">
    <property type="entry name" value="GST_C_3"/>
    <property type="match status" value="1"/>
</dbReference>
<accession>A0ABW9YHQ2</accession>
<dbReference type="Pfam" id="PF13409">
    <property type="entry name" value="GST_N_2"/>
    <property type="match status" value="1"/>
</dbReference>
<dbReference type="InterPro" id="IPR004045">
    <property type="entry name" value="Glutathione_S-Trfase_N"/>
</dbReference>
<dbReference type="SUPFAM" id="SSF47616">
    <property type="entry name" value="GST C-terminal domain-like"/>
    <property type="match status" value="1"/>
</dbReference>
<gene>
    <name evidence="2" type="ORF">EIZ48_08715</name>
</gene>
<dbReference type="SUPFAM" id="SSF52833">
    <property type="entry name" value="Thioredoxin-like"/>
    <property type="match status" value="1"/>
</dbReference>
<dbReference type="InterPro" id="IPR040079">
    <property type="entry name" value="Glutathione_S-Trfase"/>
</dbReference>
<feature type="domain" description="GST N-terminal" evidence="1">
    <location>
        <begin position="1"/>
        <end position="81"/>
    </location>
</feature>
<dbReference type="Gene3D" id="1.20.1050.10">
    <property type="match status" value="1"/>
</dbReference>
<evidence type="ECO:0000313" key="3">
    <source>
        <dbReference type="Proteomes" id="UP000738517"/>
    </source>
</evidence>
<evidence type="ECO:0000259" key="1">
    <source>
        <dbReference type="PROSITE" id="PS50404"/>
    </source>
</evidence>
<dbReference type="RefSeq" id="WP_160650183.1">
    <property type="nucleotide sequence ID" value="NZ_RSEJ01000007.1"/>
</dbReference>
<evidence type="ECO:0000313" key="2">
    <source>
        <dbReference type="EMBL" id="NBI52654.1"/>
    </source>
</evidence>
<keyword evidence="3" id="KW-1185">Reference proteome</keyword>
<sequence>MQLYIGNQNYSSWSLRAWLIFAQFDVEVDIIKLKLFTKDFYRTLENIAPTAKVPTLVDDDVTVWDSLAILEYINEAYLGGKAWPSSAKERAKARAISAEMHSGFFDIRNELPMNCRAKRKTALSEGAVKDIARIDAIWSEQMEQYPDGWLFGEWSIADAMYAPVALRIQTYDIALSDKARRYQQKLLNSPAMQRWLAEASLETDIVEEDEAGAPIPALFLTFQLNH</sequence>
<dbReference type="PROSITE" id="PS50404">
    <property type="entry name" value="GST_NTER"/>
    <property type="match status" value="1"/>
</dbReference>
<dbReference type="CDD" id="cd03043">
    <property type="entry name" value="GST_N_1"/>
    <property type="match status" value="1"/>
</dbReference>
<dbReference type="Proteomes" id="UP000738517">
    <property type="component" value="Unassembled WGS sequence"/>
</dbReference>
<reference evidence="2 3" key="1">
    <citation type="journal article" date="2017" name="Int. J. Syst. Evol. Microbiol.">
        <title>Photobacterium alginatilyticum sp. nov., a marine bacterium isolated from bottom seawater.</title>
        <authorList>
            <person name="Wang X."/>
            <person name="Wang Y."/>
            <person name="Yang X."/>
            <person name="Sun H."/>
            <person name="Li B."/>
            <person name="Zhang X.H."/>
        </authorList>
    </citation>
    <scope>NUCLEOTIDE SEQUENCE [LARGE SCALE GENOMIC DNA]</scope>
    <source>
        <strain evidence="2 3">P03D4</strain>
    </source>
</reference>
<name>A0ABW9YHQ2_9GAMM</name>
<dbReference type="InterPro" id="IPR036282">
    <property type="entry name" value="Glutathione-S-Trfase_C_sf"/>
</dbReference>